<dbReference type="EMBL" id="MDYQ01000013">
    <property type="protein sequence ID" value="PRP88215.1"/>
    <property type="molecule type" value="Genomic_DNA"/>
</dbReference>
<feature type="domain" description="NmrA-like" evidence="4">
    <location>
        <begin position="42"/>
        <end position="291"/>
    </location>
</feature>
<comment type="similarity">
    <text evidence="1">Belongs to the NmrA-type oxidoreductase family.</text>
</comment>
<dbReference type="InParanoid" id="A0A2P6NW77"/>
<dbReference type="PANTHER" id="PTHR42748:SF31">
    <property type="entry name" value="NMRA-LIKE DOMAIN-CONTAINING PROTEIN-RELATED"/>
    <property type="match status" value="1"/>
</dbReference>
<sequence>MTSVCRNHEVPRSESSVPPEYKEAQSFNTCWAMPNGRSEPSRDTEKPAAISLKEKGAEVVKADIQSYEELLAAFTECHAVFAVTNFWEHQKKEREVGDGKRMADAAKAAGVQHFIWSSVDSVDKISNGKITKVQHFDGKYEVEEYIRSIGLPASFVLCAAYFDVLAPKDLPNGVTAISLPVPSDTKISAINTAADYGKFVRAALDMGQSAIGKRILACTDELTPAEMVEAWNLKGKKVVHVQPPKEVVLERMGEELWEMMRYFAEYGYYGGADVKPSQELVKGKLETYKEWVEKQ</sequence>
<dbReference type="Pfam" id="PF05368">
    <property type="entry name" value="NmrA"/>
    <property type="match status" value="1"/>
</dbReference>
<dbReference type="AlphaFoldDB" id="A0A2P6NW77"/>
<evidence type="ECO:0000313" key="5">
    <source>
        <dbReference type="EMBL" id="PRP88215.1"/>
    </source>
</evidence>
<evidence type="ECO:0000256" key="3">
    <source>
        <dbReference type="SAM" id="MobiDB-lite"/>
    </source>
</evidence>
<accession>A0A2P6NW77</accession>
<reference evidence="5 6" key="1">
    <citation type="journal article" date="2018" name="Genome Biol. Evol.">
        <title>Multiple Roots of Fruiting Body Formation in Amoebozoa.</title>
        <authorList>
            <person name="Hillmann F."/>
            <person name="Forbes G."/>
            <person name="Novohradska S."/>
            <person name="Ferling I."/>
            <person name="Riege K."/>
            <person name="Groth M."/>
            <person name="Westermann M."/>
            <person name="Marz M."/>
            <person name="Spaller T."/>
            <person name="Winckler T."/>
            <person name="Schaap P."/>
            <person name="Glockner G."/>
        </authorList>
    </citation>
    <scope>NUCLEOTIDE SEQUENCE [LARGE SCALE GENOMIC DNA]</scope>
    <source>
        <strain evidence="5 6">Jena</strain>
    </source>
</reference>
<comment type="caution">
    <text evidence="5">The sequence shown here is derived from an EMBL/GenBank/DDBJ whole genome shotgun (WGS) entry which is preliminary data.</text>
</comment>
<protein>
    <submittedName>
        <fullName evidence="5">NmrA family transcriptional regulator</fullName>
    </submittedName>
</protein>
<dbReference type="Proteomes" id="UP000241769">
    <property type="component" value="Unassembled WGS sequence"/>
</dbReference>
<evidence type="ECO:0000313" key="6">
    <source>
        <dbReference type="Proteomes" id="UP000241769"/>
    </source>
</evidence>
<dbReference type="InterPro" id="IPR008030">
    <property type="entry name" value="NmrA-like"/>
</dbReference>
<dbReference type="Gene3D" id="3.90.25.10">
    <property type="entry name" value="UDP-galactose 4-epimerase, domain 1"/>
    <property type="match status" value="1"/>
</dbReference>
<feature type="compositionally biased region" description="Basic and acidic residues" evidence="3">
    <location>
        <begin position="1"/>
        <end position="12"/>
    </location>
</feature>
<dbReference type="STRING" id="1890364.A0A2P6NW77"/>
<name>A0A2P6NW77_9EUKA</name>
<evidence type="ECO:0000256" key="1">
    <source>
        <dbReference type="ARBA" id="ARBA00006328"/>
    </source>
</evidence>
<organism evidence="5 6">
    <name type="scientific">Planoprotostelium fungivorum</name>
    <dbReference type="NCBI Taxonomy" id="1890364"/>
    <lineage>
        <taxon>Eukaryota</taxon>
        <taxon>Amoebozoa</taxon>
        <taxon>Evosea</taxon>
        <taxon>Variosea</taxon>
        <taxon>Cavosteliida</taxon>
        <taxon>Cavosteliaceae</taxon>
        <taxon>Planoprotostelium</taxon>
    </lineage>
</organism>
<dbReference type="InterPro" id="IPR036291">
    <property type="entry name" value="NAD(P)-bd_dom_sf"/>
</dbReference>
<dbReference type="FunCoup" id="A0A2P6NW77">
    <property type="interactions" value="116"/>
</dbReference>
<feature type="region of interest" description="Disordered" evidence="3">
    <location>
        <begin position="1"/>
        <end position="21"/>
    </location>
</feature>
<dbReference type="CDD" id="cd05251">
    <property type="entry name" value="NmrA_like_SDR_a"/>
    <property type="match status" value="1"/>
</dbReference>
<gene>
    <name evidence="5" type="ORF">PROFUN_04038</name>
</gene>
<dbReference type="OrthoDB" id="3358371at2759"/>
<evidence type="ECO:0000259" key="4">
    <source>
        <dbReference type="Pfam" id="PF05368"/>
    </source>
</evidence>
<evidence type="ECO:0000256" key="2">
    <source>
        <dbReference type="ARBA" id="ARBA00022857"/>
    </source>
</evidence>
<keyword evidence="6" id="KW-1185">Reference proteome</keyword>
<proteinExistence type="inferred from homology"/>
<dbReference type="PANTHER" id="PTHR42748">
    <property type="entry name" value="NITROGEN METABOLITE REPRESSION PROTEIN NMRA FAMILY MEMBER"/>
    <property type="match status" value="1"/>
</dbReference>
<dbReference type="SUPFAM" id="SSF51735">
    <property type="entry name" value="NAD(P)-binding Rossmann-fold domains"/>
    <property type="match status" value="1"/>
</dbReference>
<dbReference type="Gene3D" id="3.40.50.720">
    <property type="entry name" value="NAD(P)-binding Rossmann-like Domain"/>
    <property type="match status" value="1"/>
</dbReference>
<dbReference type="InterPro" id="IPR051164">
    <property type="entry name" value="NmrA-like_oxidored"/>
</dbReference>
<keyword evidence="2" id="KW-0521">NADP</keyword>
<dbReference type="GO" id="GO:0005634">
    <property type="term" value="C:nucleus"/>
    <property type="evidence" value="ECO:0007669"/>
    <property type="project" value="TreeGrafter"/>
</dbReference>